<proteinExistence type="predicted"/>
<keyword evidence="1" id="KW-1133">Transmembrane helix</keyword>
<dbReference type="AlphaFoldDB" id="A0A7D9H3S7"/>
<protein>
    <submittedName>
        <fullName evidence="2">Uncharacterized protein</fullName>
    </submittedName>
</protein>
<feature type="transmembrane region" description="Helical" evidence="1">
    <location>
        <begin position="75"/>
        <end position="95"/>
    </location>
</feature>
<feature type="transmembrane region" description="Helical" evidence="1">
    <location>
        <begin position="45"/>
        <end position="63"/>
    </location>
</feature>
<evidence type="ECO:0000256" key="1">
    <source>
        <dbReference type="SAM" id="Phobius"/>
    </source>
</evidence>
<sequence length="133" mass="14321">MKPGSDLLMRGLKMNAVFSGLSAVAMLLAANWVAEQVGLPGPANVYAVAVFLLFFAAQLGNIVRTQAIRTWEIVAIIIGDLMWVAGSVVLGTLYIQSFSTIGAVLVDVVALAVLIFAVMQMRGLWIYRRIAHS</sequence>
<gene>
    <name evidence="2" type="ORF">JTBM06_V1_80014</name>
</gene>
<dbReference type="EMBL" id="LR633967">
    <property type="protein sequence ID" value="VUX55690.1"/>
    <property type="molecule type" value="Genomic_DNA"/>
</dbReference>
<accession>A0A7D9H3S7</accession>
<keyword evidence="1" id="KW-0472">Membrane</keyword>
<evidence type="ECO:0000313" key="2">
    <source>
        <dbReference type="EMBL" id="VUX55690.1"/>
    </source>
</evidence>
<feature type="transmembrane region" description="Helical" evidence="1">
    <location>
        <begin position="12"/>
        <end position="33"/>
    </location>
</feature>
<reference evidence="2" key="1">
    <citation type="submission" date="2019-07" db="EMBL/GenBank/DDBJ databases">
        <authorList>
            <person name="Weber M."/>
            <person name="Kostadinov I."/>
            <person name="Kostadinov D I."/>
        </authorList>
    </citation>
    <scope>NUCLEOTIDE SEQUENCE</scope>
    <source>
        <strain evidence="2">Gfbio:sag-sample-m06:053724c1-46a9-4a36-b237-ea2bf867836b</strain>
    </source>
</reference>
<keyword evidence="1" id="KW-0812">Transmembrane</keyword>
<feature type="transmembrane region" description="Helical" evidence="1">
    <location>
        <begin position="101"/>
        <end position="119"/>
    </location>
</feature>
<organism evidence="2">
    <name type="scientific">uncultured Woeseiaceae bacterium</name>
    <dbReference type="NCBI Taxonomy" id="1983305"/>
    <lineage>
        <taxon>Bacteria</taxon>
        <taxon>Pseudomonadati</taxon>
        <taxon>Pseudomonadota</taxon>
        <taxon>Gammaproteobacteria</taxon>
        <taxon>Woeseiales</taxon>
        <taxon>Woeseiaceae</taxon>
        <taxon>environmental samples</taxon>
    </lineage>
</organism>
<name>A0A7D9H3S7_9GAMM</name>